<name>A0A1V5ZIQ4_9BACT</name>
<organism evidence="1">
    <name type="scientific">candidate division CPR1 bacterium ADurb.Bin160</name>
    <dbReference type="NCBI Taxonomy" id="1852826"/>
    <lineage>
        <taxon>Bacteria</taxon>
        <taxon>candidate division CPR1</taxon>
    </lineage>
</organism>
<evidence type="ECO:0008006" key="2">
    <source>
        <dbReference type="Google" id="ProtNLM"/>
    </source>
</evidence>
<reference evidence="1" key="1">
    <citation type="submission" date="2017-02" db="EMBL/GenBank/DDBJ databases">
        <title>Delving into the versatile metabolic prowess of the omnipresent phylum Bacteroidetes.</title>
        <authorList>
            <person name="Nobu M.K."/>
            <person name="Mei R."/>
            <person name="Narihiro T."/>
            <person name="Kuroda K."/>
            <person name="Liu W.-T."/>
        </authorList>
    </citation>
    <scope>NUCLEOTIDE SEQUENCE</scope>
    <source>
        <strain evidence="1">ADurb.Bin160</strain>
    </source>
</reference>
<dbReference type="AlphaFoldDB" id="A0A1V5ZIQ4"/>
<accession>A0A1V5ZIQ4</accession>
<sequence length="480" mass="57826">MKLKSFTYNFPVEYYRLGLYQYSASYNFYNKKEVEKVALTLLYNIKKRKKKSVCVSLCRNDYIKHQFSYNCVKNALKILEDLNIIQIYKGSRKYIKKDKITEEWIWKEAKLTTLTLQPYDTWKVENLPISWLDLAFILHCNNNSPETHIICRKKIKIQQKKYKLEKLCHDEVLNSSLEKINKFLIKKGYPNLQYKRVFGVDYNTYGRFYNSFQTLSKKFRQKIYEEQQWKELDFKSCIINILYLIETNSFYQGDIYNDILLEAQLPLFLRPLLKQILIIALNTKNRNSAIRSIRQVLVKEGFYSKFCKVPFLHLKQYDKFYEYNVKKSQINFPENNDLFLFTPEYILSFFEKNPILNKYLFSNSSEFTQNIESKTILKILHKMISLKILPLSIHDCFIIPNNCDFDFVSFMNNALKEECFKYKKNFDTVFIYKKILNFKFLKFKNNFIFPPLLKKTKHLKKYLVIKNNIISFEKIKPDYG</sequence>
<evidence type="ECO:0000313" key="1">
    <source>
        <dbReference type="EMBL" id="OQB40057.1"/>
    </source>
</evidence>
<dbReference type="Proteomes" id="UP000485621">
    <property type="component" value="Unassembled WGS sequence"/>
</dbReference>
<comment type="caution">
    <text evidence="1">The sequence shown here is derived from an EMBL/GenBank/DDBJ whole genome shotgun (WGS) entry which is preliminary data.</text>
</comment>
<dbReference type="EMBL" id="MWDB01000060">
    <property type="protein sequence ID" value="OQB40057.1"/>
    <property type="molecule type" value="Genomic_DNA"/>
</dbReference>
<proteinExistence type="predicted"/>
<gene>
    <name evidence="1" type="ORF">BWY04_01459</name>
</gene>
<protein>
    <recommendedName>
        <fullName evidence="2">DNA-directed RNA polymerase</fullName>
    </recommendedName>
</protein>